<reference evidence="1 2" key="1">
    <citation type="submission" date="2018-06" db="EMBL/GenBank/DDBJ databases">
        <authorList>
            <consortium name="Pathogen Informatics"/>
            <person name="Doyle S."/>
        </authorList>
    </citation>
    <scope>NUCLEOTIDE SEQUENCE [LARGE SCALE GENOMIC DNA]</scope>
    <source>
        <strain evidence="1 2">NCTC8603</strain>
    </source>
</reference>
<protein>
    <recommendedName>
        <fullName evidence="3">Transposase</fullName>
    </recommendedName>
</protein>
<evidence type="ECO:0000313" key="2">
    <source>
        <dbReference type="Proteomes" id="UP000255153"/>
    </source>
</evidence>
<organism evidence="1 2">
    <name type="scientific">Escherichia coli</name>
    <dbReference type="NCBI Taxonomy" id="562"/>
    <lineage>
        <taxon>Bacteria</taxon>
        <taxon>Pseudomonadati</taxon>
        <taxon>Pseudomonadota</taxon>
        <taxon>Gammaproteobacteria</taxon>
        <taxon>Enterobacterales</taxon>
        <taxon>Enterobacteriaceae</taxon>
        <taxon>Escherichia</taxon>
    </lineage>
</organism>
<evidence type="ECO:0000313" key="1">
    <source>
        <dbReference type="EMBL" id="STK65394.1"/>
    </source>
</evidence>
<sequence>MKQFTVAAVNGGMIGHRCAKAAQQDIARLCRGQGHPVKARCLHIVQVQVLTVAPPLILTVKIRHLNPRQMVCIPEQGVTVRHPVFKAPSGQVRNAAEFVNVTPADQPPGQCAFYLQPPVSLAQPGQTTGTTVNQRHNLPLHLCPQPVFRGNTKYASGSAEIFTQGIYRSPSGVLTTKPHDSAGTHRRACARIADSVCVIGFTAKVC</sequence>
<gene>
    <name evidence="1" type="ORF">NCTC8603_00912</name>
</gene>
<accession>A0AB38GTN1</accession>
<dbReference type="AlphaFoldDB" id="A0AB38GTN1"/>
<evidence type="ECO:0008006" key="3">
    <source>
        <dbReference type="Google" id="ProtNLM"/>
    </source>
</evidence>
<name>A0AB38GTN1_ECOLX</name>
<comment type="caution">
    <text evidence="1">The sequence shown here is derived from an EMBL/GenBank/DDBJ whole genome shotgun (WGS) entry which is preliminary data.</text>
</comment>
<dbReference type="Proteomes" id="UP000255153">
    <property type="component" value="Unassembled WGS sequence"/>
</dbReference>
<proteinExistence type="predicted"/>
<dbReference type="EMBL" id="UGEE01000003">
    <property type="protein sequence ID" value="STK65394.1"/>
    <property type="molecule type" value="Genomic_DNA"/>
</dbReference>